<gene>
    <name evidence="5" type="ORF">THITE_2152296</name>
</gene>
<organism evidence="5 6">
    <name type="scientific">Thermothielavioides terrestris (strain ATCC 38088 / NRRL 8126)</name>
    <name type="common">Thielavia terrestris</name>
    <dbReference type="NCBI Taxonomy" id="578455"/>
    <lineage>
        <taxon>Eukaryota</taxon>
        <taxon>Fungi</taxon>
        <taxon>Dikarya</taxon>
        <taxon>Ascomycota</taxon>
        <taxon>Pezizomycotina</taxon>
        <taxon>Sordariomycetes</taxon>
        <taxon>Sordariomycetidae</taxon>
        <taxon>Sordariales</taxon>
        <taxon>Chaetomiaceae</taxon>
        <taxon>Thermothielavioides</taxon>
        <taxon>Thermothielavioides terrestris</taxon>
    </lineage>
</organism>
<dbReference type="SUPFAM" id="SSF52540">
    <property type="entry name" value="P-loop containing nucleoside triphosphate hydrolases"/>
    <property type="match status" value="2"/>
</dbReference>
<keyword evidence="1" id="KW-0175">Coiled coil</keyword>
<evidence type="ECO:0000256" key="1">
    <source>
        <dbReference type="SAM" id="Coils"/>
    </source>
</evidence>
<dbReference type="Pfam" id="PF24564">
    <property type="entry name" value="DUF7605"/>
    <property type="match status" value="1"/>
</dbReference>
<keyword evidence="6" id="KW-1185">Reference proteome</keyword>
<dbReference type="GeneID" id="11523214"/>
<dbReference type="PANTHER" id="PTHR36681">
    <property type="entry name" value="NUCLEAR GTPASE, GERMINAL CENTER-ASSOCIATED, TANDEM DUPLICATE 3"/>
    <property type="match status" value="1"/>
</dbReference>
<dbReference type="InterPro" id="IPR027417">
    <property type="entry name" value="P-loop_NTPase"/>
</dbReference>
<dbReference type="KEGG" id="ttt:THITE_2152296"/>
<dbReference type="AlphaFoldDB" id="G2RHG5"/>
<dbReference type="InterPro" id="IPR056024">
    <property type="entry name" value="DUF7605"/>
</dbReference>
<feature type="coiled-coil region" evidence="1">
    <location>
        <begin position="901"/>
        <end position="947"/>
    </location>
</feature>
<dbReference type="PANTHER" id="PTHR36681:SF3">
    <property type="entry name" value="NUCLEAR GTPASE, GERMINAL CENTER-ASSOCIATED, TANDEM DUPLICATE 3"/>
    <property type="match status" value="1"/>
</dbReference>
<evidence type="ECO:0000259" key="3">
    <source>
        <dbReference type="Pfam" id="PF00350"/>
    </source>
</evidence>
<dbReference type="Proteomes" id="UP000008181">
    <property type="component" value="Chromosome 6"/>
</dbReference>
<feature type="compositionally biased region" description="Low complexity" evidence="2">
    <location>
        <begin position="96"/>
        <end position="105"/>
    </location>
</feature>
<name>G2RHG5_THETT</name>
<dbReference type="Pfam" id="PF00350">
    <property type="entry name" value="Dynamin_N"/>
    <property type="match status" value="1"/>
</dbReference>
<evidence type="ECO:0000313" key="6">
    <source>
        <dbReference type="Proteomes" id="UP000008181"/>
    </source>
</evidence>
<accession>G2RHG5</accession>
<dbReference type="OrthoDB" id="3598281at2759"/>
<feature type="region of interest" description="Disordered" evidence="2">
    <location>
        <begin position="1"/>
        <end position="170"/>
    </location>
</feature>
<dbReference type="RefSeq" id="XP_003657613.1">
    <property type="nucleotide sequence ID" value="XM_003657565.1"/>
</dbReference>
<feature type="coiled-coil region" evidence="1">
    <location>
        <begin position="501"/>
        <end position="528"/>
    </location>
</feature>
<dbReference type="HOGENOM" id="CLU_010389_0_0_1"/>
<dbReference type="EMBL" id="CP003014">
    <property type="protein sequence ID" value="AEO71277.1"/>
    <property type="molecule type" value="Genomic_DNA"/>
</dbReference>
<feature type="compositionally biased region" description="Low complexity" evidence="2">
    <location>
        <begin position="131"/>
        <end position="141"/>
    </location>
</feature>
<reference evidence="5 6" key="1">
    <citation type="journal article" date="2011" name="Nat. Biotechnol.">
        <title>Comparative genomic analysis of the thermophilic biomass-degrading fungi Myceliophthora thermophila and Thielavia terrestris.</title>
        <authorList>
            <person name="Berka R.M."/>
            <person name="Grigoriev I.V."/>
            <person name="Otillar R."/>
            <person name="Salamov A."/>
            <person name="Grimwood J."/>
            <person name="Reid I."/>
            <person name="Ishmael N."/>
            <person name="John T."/>
            <person name="Darmond C."/>
            <person name="Moisan M.-C."/>
            <person name="Henrissat B."/>
            <person name="Coutinho P.M."/>
            <person name="Lombard V."/>
            <person name="Natvig D.O."/>
            <person name="Lindquist E."/>
            <person name="Schmutz J."/>
            <person name="Lucas S."/>
            <person name="Harris P."/>
            <person name="Powlowski J."/>
            <person name="Bellemare A."/>
            <person name="Taylor D."/>
            <person name="Butler G."/>
            <person name="de Vries R.P."/>
            <person name="Allijn I.E."/>
            <person name="van den Brink J."/>
            <person name="Ushinsky S."/>
            <person name="Storms R."/>
            <person name="Powell A.J."/>
            <person name="Paulsen I.T."/>
            <person name="Elbourne L.D.H."/>
            <person name="Baker S.E."/>
            <person name="Magnuson J."/>
            <person name="LaBoissiere S."/>
            <person name="Clutterbuck A.J."/>
            <person name="Martinez D."/>
            <person name="Wogulis M."/>
            <person name="de Leon A.L."/>
            <person name="Rey M.W."/>
            <person name="Tsang A."/>
        </authorList>
    </citation>
    <scope>NUCLEOTIDE SEQUENCE [LARGE SCALE GENOMIC DNA]</scope>
    <source>
        <strain evidence="6">ATCC 38088 / NRRL 8126</strain>
    </source>
</reference>
<feature type="domain" description="Dynamin N-terminal" evidence="3">
    <location>
        <begin position="224"/>
        <end position="477"/>
    </location>
</feature>
<protein>
    <recommendedName>
        <fullName evidence="7">G domain-containing protein</fullName>
    </recommendedName>
</protein>
<proteinExistence type="predicted"/>
<dbReference type="InterPro" id="IPR045063">
    <property type="entry name" value="Dynamin_N"/>
</dbReference>
<evidence type="ECO:0000256" key="2">
    <source>
        <dbReference type="SAM" id="MobiDB-lite"/>
    </source>
</evidence>
<evidence type="ECO:0000313" key="5">
    <source>
        <dbReference type="EMBL" id="AEO71277.1"/>
    </source>
</evidence>
<evidence type="ECO:0008006" key="7">
    <source>
        <dbReference type="Google" id="ProtNLM"/>
    </source>
</evidence>
<dbReference type="eggNOG" id="ENOG502RUPB">
    <property type="taxonomic scope" value="Eukaryota"/>
</dbReference>
<dbReference type="Gene3D" id="3.40.50.300">
    <property type="entry name" value="P-loop containing nucleotide triphosphate hydrolases"/>
    <property type="match status" value="2"/>
</dbReference>
<feature type="domain" description="DUF7605" evidence="4">
    <location>
        <begin position="715"/>
        <end position="897"/>
    </location>
</feature>
<feature type="compositionally biased region" description="Low complexity" evidence="2">
    <location>
        <begin position="55"/>
        <end position="68"/>
    </location>
</feature>
<feature type="compositionally biased region" description="Basic and acidic residues" evidence="2">
    <location>
        <begin position="151"/>
        <end position="169"/>
    </location>
</feature>
<feature type="compositionally biased region" description="Basic and acidic residues" evidence="2">
    <location>
        <begin position="1"/>
        <end position="12"/>
    </location>
</feature>
<sequence length="977" mass="109213">MARRLTGDKRPASGDGGSGSAGPSRAPARDDQIPSDEEDGHSTSEISSAGFPTPSVSVSGASESESGSQDSVPAPQPAQSDGEAEIGDGLQGLRLSSPTSPSASSRLGLGDLGAALPSAGPSRSQTPRHLPGASSPAASSGSRRRRSSSVDQRRYDVRDEAPPQDRFHDPTFQQSFTEAQSLMTQLAGVLGSSTLHLEPDSTMKTLRDRADKLARFQCPPTRTVGLVGDSGAGKSSLLNSLLDFRNLARTSNGGEACTCVVTEYYHHEGPNFVIHVVFFSEEELREQLGDLVHAYRHNHFHSRDMESEDDRRHWAKRAKLAEDTFKAMFADRFTTALLRSDDSDSSIVNTYLAWAKETSRAHNVSRHTVMDSLENCSSLLMRLTSDRDGADGPRIWPYIKKIRVSLDAYILSKGLVLVDLPGLRDLNSARRNITERYLRQCDEIFVVCPIGRAITDEGVQHVVELARQARLSNVGIICTRSDDIRADEAQRDWGGARAREVQRLSDSVLEAEQQLATLTEQLDDLDGLEDLTVEEQLQQVRLFAQRELTSREIRTRKFELLQYLITTRNDIVTAQLLTQYGGRISGGDLHVFCASNTLYWEKRDLRALAEVTPFLRLSGIVDIRRHCMGLVSESQLRIATKYLRDDVPNLLSNIELWVQNGAGTADAEKKRAVRQALDKLERRLRRKLVERPYPLNDLARELTEAFEELVYERRHIRRWTQGAIRAGQVWSGWHHTTFAAFCRKYGTHITAAVGYHCWNEEAMKSMNDDIAGQWDRLTQDVRDELDSRQTCVSEDLDDAVARYLGDALRALSESQSPLRTAVQSSNRLHVRAVEDLFAKFETDLSKLRTDAFSGLRTSYFGQSMESAYWRAMCESGTGMSARQKAIINGALGREELFGDLMRRLKREFEDLAADLEDHVRAAAKNYLDDVKGTLDLVREENAALEAERDPEFRERVAEELGRVRAAMESVLERVREV</sequence>
<evidence type="ECO:0000259" key="4">
    <source>
        <dbReference type="Pfam" id="PF24564"/>
    </source>
</evidence>